<keyword evidence="3" id="KW-0949">S-adenosyl-L-methionine</keyword>
<sequence length="201" mass="22320">MVRPQEHLIANERARLVLDRLHERDAAERAAGLPQELRIRALTPPTGAFLYGLILALRPRLIFEAGSAVGYSTIWLALAAQTYGGQVIGSEIRPERVREANANLAEAGLADVASVLEGDAAELVRRFDGIGLLFLDAEKDDYSRLFLAGIDRVIPGGLIIADNVVSHDCRDYQELVRSHPDVHTVTIPFERGLEWTVKRWF</sequence>
<evidence type="ECO:0000256" key="1">
    <source>
        <dbReference type="ARBA" id="ARBA00022603"/>
    </source>
</evidence>
<dbReference type="PROSITE" id="PS51682">
    <property type="entry name" value="SAM_OMT_I"/>
    <property type="match status" value="1"/>
</dbReference>
<dbReference type="EMBL" id="DRWX01000089">
    <property type="protein sequence ID" value="HHM95939.1"/>
    <property type="molecule type" value="Genomic_DNA"/>
</dbReference>
<proteinExistence type="predicted"/>
<evidence type="ECO:0000256" key="2">
    <source>
        <dbReference type="ARBA" id="ARBA00022679"/>
    </source>
</evidence>
<dbReference type="PANTHER" id="PTHR43167">
    <property type="entry name" value="PUTATIVE (AFU_ORTHOLOGUE AFUA_6G01830)-RELATED"/>
    <property type="match status" value="1"/>
</dbReference>
<dbReference type="GO" id="GO:0032259">
    <property type="term" value="P:methylation"/>
    <property type="evidence" value="ECO:0007669"/>
    <property type="project" value="UniProtKB-KW"/>
</dbReference>
<evidence type="ECO:0000313" key="4">
    <source>
        <dbReference type="EMBL" id="HHM95939.1"/>
    </source>
</evidence>
<evidence type="ECO:0000256" key="3">
    <source>
        <dbReference type="ARBA" id="ARBA00022691"/>
    </source>
</evidence>
<reference evidence="4" key="1">
    <citation type="journal article" date="2020" name="mSystems">
        <title>Genome- and Community-Level Interaction Insights into Carbon Utilization and Element Cycling Functions of Hydrothermarchaeota in Hydrothermal Sediment.</title>
        <authorList>
            <person name="Zhou Z."/>
            <person name="Liu Y."/>
            <person name="Xu W."/>
            <person name="Pan J."/>
            <person name="Luo Z.H."/>
            <person name="Li M."/>
        </authorList>
    </citation>
    <scope>NUCLEOTIDE SEQUENCE [LARGE SCALE GENOMIC DNA]</scope>
    <source>
        <strain evidence="4">SpSt-1065</strain>
    </source>
</reference>
<dbReference type="AlphaFoldDB" id="A0A7C5VYB9"/>
<keyword evidence="2" id="KW-0808">Transferase</keyword>
<dbReference type="InterPro" id="IPR029063">
    <property type="entry name" value="SAM-dependent_MTases_sf"/>
</dbReference>
<dbReference type="SUPFAM" id="SSF53335">
    <property type="entry name" value="S-adenosyl-L-methionine-dependent methyltransferases"/>
    <property type="match status" value="1"/>
</dbReference>
<dbReference type="Pfam" id="PF13578">
    <property type="entry name" value="Methyltransf_24"/>
    <property type="match status" value="1"/>
</dbReference>
<dbReference type="Gene3D" id="3.40.50.150">
    <property type="entry name" value="Vaccinia Virus protein VP39"/>
    <property type="match status" value="1"/>
</dbReference>
<dbReference type="InterPro" id="IPR002935">
    <property type="entry name" value="SAM_O-MeTrfase"/>
</dbReference>
<comment type="caution">
    <text evidence="4">The sequence shown here is derived from an EMBL/GenBank/DDBJ whole genome shotgun (WGS) entry which is preliminary data.</text>
</comment>
<accession>A0A7C5VYB9</accession>
<gene>
    <name evidence="4" type="ORF">ENM21_01800</name>
</gene>
<organism evidence="4">
    <name type="scientific">Thermomicrobium roseum</name>
    <dbReference type="NCBI Taxonomy" id="500"/>
    <lineage>
        <taxon>Bacteria</taxon>
        <taxon>Pseudomonadati</taxon>
        <taxon>Thermomicrobiota</taxon>
        <taxon>Thermomicrobia</taxon>
        <taxon>Thermomicrobiales</taxon>
        <taxon>Thermomicrobiaceae</taxon>
        <taxon>Thermomicrobium</taxon>
    </lineage>
</organism>
<keyword evidence="1" id="KW-0489">Methyltransferase</keyword>
<dbReference type="GO" id="GO:0008171">
    <property type="term" value="F:O-methyltransferase activity"/>
    <property type="evidence" value="ECO:0007669"/>
    <property type="project" value="InterPro"/>
</dbReference>
<protein>
    <submittedName>
        <fullName evidence="4">DUF1442 domain-containing protein</fullName>
    </submittedName>
</protein>
<dbReference type="PANTHER" id="PTHR43167:SF1">
    <property type="entry name" value="PUTATIVE (AFU_ORTHOLOGUE AFUA_6G01830)-RELATED"/>
    <property type="match status" value="1"/>
</dbReference>
<name>A0A7C5VYB9_THERO</name>